<accession>A0A0N7MTF5</accession>
<dbReference type="EMBL" id="CZVI01000015">
    <property type="protein sequence ID" value="CUS88461.1"/>
    <property type="molecule type" value="Genomic_DNA"/>
</dbReference>
<accession>A0A0P1LLP6</accession>
<evidence type="ECO:0000313" key="3">
    <source>
        <dbReference type="Proteomes" id="UP000182011"/>
    </source>
</evidence>
<protein>
    <recommendedName>
        <fullName evidence="5">Outer membrane lipoprotein-sorting protein</fullName>
    </recommendedName>
</protein>
<dbReference type="STRING" id="1633631.GCA_001442925_00561"/>
<dbReference type="AlphaFoldDB" id="A0A0P1LLP6"/>
<dbReference type="Proteomes" id="UP000182200">
    <property type="component" value="Unassembled WGS sequence"/>
</dbReference>
<reference evidence="1 4" key="2">
    <citation type="submission" date="2015-11" db="EMBL/GenBank/DDBJ databases">
        <authorList>
            <person name="Varghese N."/>
        </authorList>
    </citation>
    <scope>NUCLEOTIDE SEQUENCE [LARGE SCALE GENOMIC DNA]</scope>
    <source>
        <strain evidence="1 4">JGI-8</strain>
    </source>
</reference>
<accession>A0A0P1M200</accession>
<accession>A0A0P1P874</accession>
<accession>A0A0N7MYN3</accession>
<dbReference type="RefSeq" id="WP_047133455.1">
    <property type="nucleotide sequence ID" value="NZ_CZVI01000015.1"/>
</dbReference>
<evidence type="ECO:0000313" key="4">
    <source>
        <dbReference type="Proteomes" id="UP000182200"/>
    </source>
</evidence>
<evidence type="ECO:0000313" key="1">
    <source>
        <dbReference type="EMBL" id="CUS88461.1"/>
    </source>
</evidence>
<sequence>MHVLIFILFINFLFAQSADEIINRAIEAVSENDKKIENLSGEFKLKVLLDYNLTVKKGNYEFLYAVKFENGMVKDRKLVATPGSVDSSSLMIAKQIEKVRSEESLKIKNLVFPFLRVRDGLSEKKINFKFNGFEKVSDKNCFVIKVDYKVKGDTTSSEGTGKIWIDQQSYLPVRCEYDVTYQSKKFGKNQSKQFLDISNFKGILLPIRNEVQVFPKILFVKFGTVKIIYETSDITFFLK</sequence>
<accession>A0A0P1M6M5</accession>
<evidence type="ECO:0000313" key="2">
    <source>
        <dbReference type="EMBL" id="CUU02640.1"/>
    </source>
</evidence>
<accession>A0A0P1LQV1</accession>
<dbReference type="OrthoDB" id="9812001at2"/>
<name>A0A0P1LLP6_9BACT</name>
<organism evidence="2 3">
    <name type="scientific">Candidatus Kryptonium thompsonii</name>
    <dbReference type="NCBI Taxonomy" id="1633631"/>
    <lineage>
        <taxon>Bacteria</taxon>
        <taxon>Pseudomonadati</taxon>
        <taxon>Candidatus Kryptoniota</taxon>
        <taxon>Candidatus Kryptonium</taxon>
    </lineage>
</organism>
<reference evidence="2 3" key="1">
    <citation type="submission" date="2015-11" db="EMBL/GenBank/DDBJ databases">
        <authorList>
            <person name="Zhang Y."/>
            <person name="Guo Z."/>
        </authorList>
    </citation>
    <scope>NUCLEOTIDE SEQUENCE [LARGE SCALE GENOMIC DNA]</scope>
    <source>
        <strain evidence="2">JGI-4</strain>
    </source>
</reference>
<accession>A0A0S4MUJ5</accession>
<gene>
    <name evidence="2" type="ORF">JGI4_00561</name>
    <name evidence="1" type="ORF">JGI8_01210</name>
</gene>
<accession>A0A0P1M422</accession>
<evidence type="ECO:0008006" key="5">
    <source>
        <dbReference type="Google" id="ProtNLM"/>
    </source>
</evidence>
<proteinExistence type="predicted"/>
<accession>A0A0P1LTL2</accession>
<accession>A0A0P1MNI3</accession>
<accession>A0A0P1MBA5</accession>
<keyword evidence="4" id="KW-1185">Reference proteome</keyword>
<dbReference type="Proteomes" id="UP000182011">
    <property type="component" value="Unassembled WGS sequence"/>
</dbReference>
<dbReference type="EMBL" id="FAOP01000003">
    <property type="protein sequence ID" value="CUU02640.1"/>
    <property type="molecule type" value="Genomic_DNA"/>
</dbReference>